<dbReference type="AlphaFoldDB" id="R0AS54"/>
<organism evidence="1 2">
    <name type="scientific">Enterocloster bolteae 90B8</name>
    <dbReference type="NCBI Taxonomy" id="997897"/>
    <lineage>
        <taxon>Bacteria</taxon>
        <taxon>Bacillati</taxon>
        <taxon>Bacillota</taxon>
        <taxon>Clostridia</taxon>
        <taxon>Lachnospirales</taxon>
        <taxon>Lachnospiraceae</taxon>
        <taxon>Enterocloster</taxon>
    </lineage>
</organism>
<dbReference type="Proteomes" id="UP000013041">
    <property type="component" value="Unassembled WGS sequence"/>
</dbReference>
<proteinExistence type="predicted"/>
<dbReference type="EMBL" id="AGYG01000028">
    <property type="protein sequence ID" value="ENZ34887.1"/>
    <property type="molecule type" value="Genomic_DNA"/>
</dbReference>
<evidence type="ECO:0000313" key="2">
    <source>
        <dbReference type="Proteomes" id="UP000013041"/>
    </source>
</evidence>
<gene>
    <name evidence="1" type="ORF">HMPREF1097_04277</name>
</gene>
<reference evidence="1 2" key="1">
    <citation type="submission" date="2013-01" db="EMBL/GenBank/DDBJ databases">
        <title>The Genome Sequence of Clostridium bolteae 90B8.</title>
        <authorList>
            <consortium name="The Broad Institute Genome Sequencing Platform"/>
            <person name="Earl A."/>
            <person name="Ward D."/>
            <person name="Feldgarden M."/>
            <person name="Gevers D."/>
            <person name="Courvalin P."/>
            <person name="Lambert T."/>
            <person name="Walker B."/>
            <person name="Young S.K."/>
            <person name="Zeng Q."/>
            <person name="Gargeya S."/>
            <person name="Fitzgerald M."/>
            <person name="Haas B."/>
            <person name="Abouelleil A."/>
            <person name="Alvarado L."/>
            <person name="Arachchi H.M."/>
            <person name="Berlin A.M."/>
            <person name="Chapman S.B."/>
            <person name="Dewar J."/>
            <person name="Goldberg J."/>
            <person name="Griggs A."/>
            <person name="Gujja S."/>
            <person name="Hansen M."/>
            <person name="Howarth C."/>
            <person name="Imamovic A."/>
            <person name="Larimer J."/>
            <person name="McCowan C."/>
            <person name="Murphy C."/>
            <person name="Neiman D."/>
            <person name="Pearson M."/>
            <person name="Priest M."/>
            <person name="Roberts A."/>
            <person name="Saif S."/>
            <person name="Shea T."/>
            <person name="Sisk P."/>
            <person name="Sykes S."/>
            <person name="Wortman J."/>
            <person name="Nusbaum C."/>
            <person name="Birren B."/>
        </authorList>
    </citation>
    <scope>NUCLEOTIDE SEQUENCE [LARGE SCALE GENOMIC DNA]</scope>
    <source>
        <strain evidence="1 2">90B8</strain>
    </source>
</reference>
<name>R0AS54_9FIRM</name>
<comment type="caution">
    <text evidence="1">The sequence shown here is derived from an EMBL/GenBank/DDBJ whole genome shotgun (WGS) entry which is preliminary data.</text>
</comment>
<sequence length="33" mass="3939">MAKYRKKPVVIDAFQYDGDLIESDGKYYVPDWQ</sequence>
<protein>
    <submittedName>
        <fullName evidence="1">Uncharacterized protein</fullName>
    </submittedName>
</protein>
<dbReference type="HOGENOM" id="CLU_3381260_0_0_9"/>
<accession>R0AS54</accession>
<evidence type="ECO:0000313" key="1">
    <source>
        <dbReference type="EMBL" id="ENZ34887.1"/>
    </source>
</evidence>